<protein>
    <recommendedName>
        <fullName evidence="4">DUF2530 domain-containing protein</fullName>
    </recommendedName>
</protein>
<feature type="transmembrane region" description="Helical" evidence="1">
    <location>
        <begin position="21"/>
        <end position="42"/>
    </location>
</feature>
<evidence type="ECO:0008006" key="4">
    <source>
        <dbReference type="Google" id="ProtNLM"/>
    </source>
</evidence>
<evidence type="ECO:0000313" key="3">
    <source>
        <dbReference type="Proteomes" id="UP001321498"/>
    </source>
</evidence>
<accession>A0ABN6XJ06</accession>
<organism evidence="2 3">
    <name type="scientific">Naasia aerilata</name>
    <dbReference type="NCBI Taxonomy" id="1162966"/>
    <lineage>
        <taxon>Bacteria</taxon>
        <taxon>Bacillati</taxon>
        <taxon>Actinomycetota</taxon>
        <taxon>Actinomycetes</taxon>
        <taxon>Micrococcales</taxon>
        <taxon>Microbacteriaceae</taxon>
        <taxon>Naasia</taxon>
    </lineage>
</organism>
<feature type="transmembrane region" description="Helical" evidence="1">
    <location>
        <begin position="48"/>
        <end position="67"/>
    </location>
</feature>
<dbReference type="RefSeq" id="WP_286278222.1">
    <property type="nucleotide sequence ID" value="NZ_AP027731.1"/>
</dbReference>
<keyword evidence="1" id="KW-1133">Transmembrane helix</keyword>
<keyword evidence="1" id="KW-0472">Membrane</keyword>
<dbReference type="EMBL" id="AP027731">
    <property type="protein sequence ID" value="BDZ44810.1"/>
    <property type="molecule type" value="Genomic_DNA"/>
</dbReference>
<proteinExistence type="predicted"/>
<gene>
    <name evidence="2" type="ORF">GCM10025866_07190</name>
</gene>
<dbReference type="Pfam" id="PF10745">
    <property type="entry name" value="DUF2530"/>
    <property type="match status" value="1"/>
</dbReference>
<dbReference type="InterPro" id="IPR019681">
    <property type="entry name" value="DUF2530"/>
</dbReference>
<evidence type="ECO:0000313" key="2">
    <source>
        <dbReference type="EMBL" id="BDZ44810.1"/>
    </source>
</evidence>
<name>A0ABN6XJ06_9MICO</name>
<evidence type="ECO:0000256" key="1">
    <source>
        <dbReference type="SAM" id="Phobius"/>
    </source>
</evidence>
<dbReference type="Proteomes" id="UP001321498">
    <property type="component" value="Chromosome"/>
</dbReference>
<keyword evidence="1" id="KW-0812">Transmembrane</keyword>
<sequence length="74" mass="8012">MRFYLKDSERRPDPAPVKTDDRAAVLVGLLLWVIALAVALITGGPAGVPLWSSVAGLGLGVALLIYVEQRRRRS</sequence>
<keyword evidence="3" id="KW-1185">Reference proteome</keyword>
<reference evidence="3" key="1">
    <citation type="journal article" date="2019" name="Int. J. Syst. Evol. Microbiol.">
        <title>The Global Catalogue of Microorganisms (GCM) 10K type strain sequencing project: providing services to taxonomists for standard genome sequencing and annotation.</title>
        <authorList>
            <consortium name="The Broad Institute Genomics Platform"/>
            <consortium name="The Broad Institute Genome Sequencing Center for Infectious Disease"/>
            <person name="Wu L."/>
            <person name="Ma J."/>
        </authorList>
    </citation>
    <scope>NUCLEOTIDE SEQUENCE [LARGE SCALE GENOMIC DNA]</scope>
    <source>
        <strain evidence="3">NBRC 108725</strain>
    </source>
</reference>